<keyword evidence="2" id="KW-0472">Membrane</keyword>
<keyword evidence="2" id="KW-0812">Transmembrane</keyword>
<reference evidence="3 4" key="1">
    <citation type="submission" date="2018-07" db="EMBL/GenBank/DDBJ databases">
        <title>A high quality draft genome assembly of the barn swallow (H. rustica rustica).</title>
        <authorList>
            <person name="Formenti G."/>
            <person name="Chiara M."/>
            <person name="Poveda L."/>
            <person name="Francoijs K.-J."/>
            <person name="Bonisoli-Alquati A."/>
            <person name="Canova L."/>
            <person name="Gianfranceschi L."/>
            <person name="Horner D.S."/>
            <person name="Saino N."/>
        </authorList>
    </citation>
    <scope>NUCLEOTIDE SEQUENCE [LARGE SCALE GENOMIC DNA]</scope>
    <source>
        <strain evidence="3">Chelidonia</strain>
        <tissue evidence="3">Blood</tissue>
    </source>
</reference>
<organism evidence="3 4">
    <name type="scientific">Hirundo rustica rustica</name>
    <dbReference type="NCBI Taxonomy" id="333673"/>
    <lineage>
        <taxon>Eukaryota</taxon>
        <taxon>Metazoa</taxon>
        <taxon>Chordata</taxon>
        <taxon>Craniata</taxon>
        <taxon>Vertebrata</taxon>
        <taxon>Euteleostomi</taxon>
        <taxon>Archelosauria</taxon>
        <taxon>Archosauria</taxon>
        <taxon>Dinosauria</taxon>
        <taxon>Saurischia</taxon>
        <taxon>Theropoda</taxon>
        <taxon>Coelurosauria</taxon>
        <taxon>Aves</taxon>
        <taxon>Neognathae</taxon>
        <taxon>Neoaves</taxon>
        <taxon>Telluraves</taxon>
        <taxon>Australaves</taxon>
        <taxon>Passeriformes</taxon>
        <taxon>Sylvioidea</taxon>
        <taxon>Hirundinidae</taxon>
        <taxon>Hirundo</taxon>
    </lineage>
</organism>
<evidence type="ECO:0000313" key="4">
    <source>
        <dbReference type="Proteomes" id="UP000269221"/>
    </source>
</evidence>
<feature type="region of interest" description="Disordered" evidence="1">
    <location>
        <begin position="1"/>
        <end position="41"/>
    </location>
</feature>
<name>A0A3M0J1V1_HIRRU</name>
<dbReference type="EMBL" id="QRBI01000191">
    <property type="protein sequence ID" value="RMB95027.1"/>
    <property type="molecule type" value="Genomic_DNA"/>
</dbReference>
<protein>
    <submittedName>
        <fullName evidence="3">Uncharacterized protein</fullName>
    </submittedName>
</protein>
<comment type="caution">
    <text evidence="3">The sequence shown here is derived from an EMBL/GenBank/DDBJ whole genome shotgun (WGS) entry which is preliminary data.</text>
</comment>
<feature type="transmembrane region" description="Helical" evidence="2">
    <location>
        <begin position="59"/>
        <end position="85"/>
    </location>
</feature>
<sequence>MGRGGAAHTRVAPSRHPHPRHGPPPSTARHPRPPHRRRSALSCPSAAAIGASTAADITLIIIIIIFITALGFASLGTTPLIIAIATTLGTGGRRSWPPAVASAKRLLHQPWPVPSGSCTSRGRCQAAPAPAVSILPPAAMSPALCPPGSASLDSLARRRGTPLNARA</sequence>
<proteinExistence type="predicted"/>
<dbReference type="Proteomes" id="UP000269221">
    <property type="component" value="Unassembled WGS sequence"/>
</dbReference>
<accession>A0A3M0J1V1</accession>
<evidence type="ECO:0000256" key="1">
    <source>
        <dbReference type="SAM" id="MobiDB-lite"/>
    </source>
</evidence>
<gene>
    <name evidence="3" type="ORF">DUI87_28570</name>
</gene>
<keyword evidence="4" id="KW-1185">Reference proteome</keyword>
<keyword evidence="2" id="KW-1133">Transmembrane helix</keyword>
<evidence type="ECO:0000256" key="2">
    <source>
        <dbReference type="SAM" id="Phobius"/>
    </source>
</evidence>
<evidence type="ECO:0000313" key="3">
    <source>
        <dbReference type="EMBL" id="RMB95027.1"/>
    </source>
</evidence>
<feature type="compositionally biased region" description="Basic residues" evidence="1">
    <location>
        <begin position="29"/>
        <end position="39"/>
    </location>
</feature>
<dbReference type="AlphaFoldDB" id="A0A3M0J1V1"/>